<dbReference type="AlphaFoldDB" id="A0A0C2H7V5"/>
<dbReference type="OrthoDB" id="5863145at2759"/>
<name>A0A0C2H7V5_9BILA</name>
<organism evidence="1 2">
    <name type="scientific">Ancylostoma duodenale</name>
    <dbReference type="NCBI Taxonomy" id="51022"/>
    <lineage>
        <taxon>Eukaryota</taxon>
        <taxon>Metazoa</taxon>
        <taxon>Ecdysozoa</taxon>
        <taxon>Nematoda</taxon>
        <taxon>Chromadorea</taxon>
        <taxon>Rhabditida</taxon>
        <taxon>Rhabditina</taxon>
        <taxon>Rhabditomorpha</taxon>
        <taxon>Strongyloidea</taxon>
        <taxon>Ancylostomatidae</taxon>
        <taxon>Ancylostomatinae</taxon>
        <taxon>Ancylostoma</taxon>
    </lineage>
</organism>
<dbReference type="EMBL" id="KN726611">
    <property type="protein sequence ID" value="KIH67664.1"/>
    <property type="molecule type" value="Genomic_DNA"/>
</dbReference>
<evidence type="ECO:0000313" key="2">
    <source>
        <dbReference type="Proteomes" id="UP000054047"/>
    </source>
</evidence>
<sequence>MWINTDLDNDEEIEDFHMDLEKSREKTTISTREDVVVDNIDEWYDRFVQHFRYSAKSAEGSESSRAAKRRLSYETLEHIRQREAARAAGNYQLTSELIKRCRKAIKEHLNRRRSAVSAEAAEARKSIRSARRDFANRRTKNIGIHKN</sequence>
<keyword evidence="2" id="KW-1185">Reference proteome</keyword>
<gene>
    <name evidence="1" type="ORF">ANCDUO_02006</name>
</gene>
<accession>A0A0C2H7V5</accession>
<protein>
    <submittedName>
        <fullName evidence="1">Uncharacterized protein</fullName>
    </submittedName>
</protein>
<evidence type="ECO:0000313" key="1">
    <source>
        <dbReference type="EMBL" id="KIH67664.1"/>
    </source>
</evidence>
<proteinExistence type="predicted"/>
<dbReference type="Proteomes" id="UP000054047">
    <property type="component" value="Unassembled WGS sequence"/>
</dbReference>
<reference evidence="1 2" key="1">
    <citation type="submission" date="2013-12" db="EMBL/GenBank/DDBJ databases">
        <title>Draft genome of the parsitic nematode Ancylostoma duodenale.</title>
        <authorList>
            <person name="Mitreva M."/>
        </authorList>
    </citation>
    <scope>NUCLEOTIDE SEQUENCE [LARGE SCALE GENOMIC DNA]</scope>
    <source>
        <strain evidence="1 2">Zhejiang</strain>
    </source>
</reference>